<dbReference type="FunFam" id="3.40.50.2300:FF:000021">
    <property type="entry name" value="Two-component system response regulator KdpE"/>
    <property type="match status" value="1"/>
</dbReference>
<reference evidence="12 13" key="1">
    <citation type="submission" date="2019-07" db="EMBL/GenBank/DDBJ databases">
        <title>Whole genome shotgun sequence of Deinococcus cellulosilyticus NBRC 106333.</title>
        <authorList>
            <person name="Hosoyama A."/>
            <person name="Uohara A."/>
            <person name="Ohji S."/>
            <person name="Ichikawa N."/>
        </authorList>
    </citation>
    <scope>NUCLEOTIDE SEQUENCE [LARGE SCALE GENOMIC DNA]</scope>
    <source>
        <strain evidence="12 13">NBRC 106333</strain>
    </source>
</reference>
<dbReference type="Gene3D" id="1.10.10.10">
    <property type="entry name" value="Winged helix-like DNA-binding domain superfamily/Winged helix DNA-binding domain"/>
    <property type="match status" value="1"/>
</dbReference>
<dbReference type="Pfam" id="PF00486">
    <property type="entry name" value="Trans_reg_C"/>
    <property type="match status" value="1"/>
</dbReference>
<dbReference type="InterPro" id="IPR011006">
    <property type="entry name" value="CheY-like_superfamily"/>
</dbReference>
<dbReference type="InterPro" id="IPR036388">
    <property type="entry name" value="WH-like_DNA-bd_sf"/>
</dbReference>
<evidence type="ECO:0000259" key="11">
    <source>
        <dbReference type="PROSITE" id="PS51755"/>
    </source>
</evidence>
<keyword evidence="7" id="KW-0804">Transcription</keyword>
<name>A0A511N5K8_DEIC1</name>
<protein>
    <submittedName>
        <fullName evidence="12">DNA-binding response regulator</fullName>
    </submittedName>
</protein>
<dbReference type="InterPro" id="IPR001867">
    <property type="entry name" value="OmpR/PhoB-type_DNA-bd"/>
</dbReference>
<feature type="DNA-binding region" description="OmpR/PhoB-type" evidence="9">
    <location>
        <begin position="123"/>
        <end position="221"/>
    </location>
</feature>
<feature type="modified residue" description="4-aspartylphosphate" evidence="8">
    <location>
        <position position="53"/>
    </location>
</feature>
<dbReference type="SUPFAM" id="SSF52172">
    <property type="entry name" value="CheY-like"/>
    <property type="match status" value="1"/>
</dbReference>
<dbReference type="Gene3D" id="3.40.50.2300">
    <property type="match status" value="1"/>
</dbReference>
<dbReference type="AlphaFoldDB" id="A0A511N5K8"/>
<dbReference type="Gene3D" id="6.10.250.690">
    <property type="match status" value="1"/>
</dbReference>
<dbReference type="PROSITE" id="PS50110">
    <property type="entry name" value="RESPONSE_REGULATORY"/>
    <property type="match status" value="1"/>
</dbReference>
<evidence type="ECO:0000256" key="5">
    <source>
        <dbReference type="ARBA" id="ARBA00023015"/>
    </source>
</evidence>
<evidence type="ECO:0000256" key="4">
    <source>
        <dbReference type="ARBA" id="ARBA00023012"/>
    </source>
</evidence>
<proteinExistence type="predicted"/>
<dbReference type="SMART" id="SM00862">
    <property type="entry name" value="Trans_reg_C"/>
    <property type="match status" value="1"/>
</dbReference>
<keyword evidence="6 9" id="KW-0238">DNA-binding</keyword>
<keyword evidence="13" id="KW-1185">Reference proteome</keyword>
<dbReference type="GO" id="GO:0000156">
    <property type="term" value="F:phosphorelay response regulator activity"/>
    <property type="evidence" value="ECO:0007669"/>
    <property type="project" value="TreeGrafter"/>
</dbReference>
<evidence type="ECO:0000256" key="1">
    <source>
        <dbReference type="ARBA" id="ARBA00004496"/>
    </source>
</evidence>
<evidence type="ECO:0000256" key="7">
    <source>
        <dbReference type="ARBA" id="ARBA00023163"/>
    </source>
</evidence>
<sequence>MEKRILIIEDNPDITNIVTYELERSGYQVLAAPDGVSGLTMAREQNPDLVILDLGLPDFDGAEIARRLRKTSSVPIIILTALDAVDRKVNLLEAGADDYLTKPFHADELIARVRVQLRHQQQGEVIAIGKLEIHPQKRLCQYAGQEVRLSPKEFDLLAFLARQPGRVYSREEIEREVWNGELPSNSNVVDVHMANMRAKLRDLDGYGLIRTVRGIGYALKTP</sequence>
<keyword evidence="2" id="KW-0963">Cytoplasm</keyword>
<evidence type="ECO:0000256" key="8">
    <source>
        <dbReference type="PROSITE-ProRule" id="PRU00169"/>
    </source>
</evidence>
<feature type="domain" description="Response regulatory" evidence="10">
    <location>
        <begin position="4"/>
        <end position="117"/>
    </location>
</feature>
<dbReference type="Pfam" id="PF00072">
    <property type="entry name" value="Response_reg"/>
    <property type="match status" value="1"/>
</dbReference>
<keyword evidence="3 8" id="KW-0597">Phosphoprotein</keyword>
<dbReference type="FunFam" id="1.10.10.10:FF:000460">
    <property type="entry name" value="Two component transcriptional regulator"/>
    <property type="match status" value="1"/>
</dbReference>
<accession>A0A511N5K8</accession>
<dbReference type="GO" id="GO:0000987">
    <property type="term" value="F:cis-regulatory region sequence-specific DNA binding"/>
    <property type="evidence" value="ECO:0007669"/>
    <property type="project" value="UniProtKB-ARBA"/>
</dbReference>
<dbReference type="GO" id="GO:0032993">
    <property type="term" value="C:protein-DNA complex"/>
    <property type="evidence" value="ECO:0007669"/>
    <property type="project" value="TreeGrafter"/>
</dbReference>
<keyword evidence="5" id="KW-0805">Transcription regulation</keyword>
<gene>
    <name evidence="12" type="ORF">DC3_33930</name>
</gene>
<evidence type="ECO:0000313" key="12">
    <source>
        <dbReference type="EMBL" id="GEM47758.1"/>
    </source>
</evidence>
<dbReference type="InterPro" id="IPR001789">
    <property type="entry name" value="Sig_transdc_resp-reg_receiver"/>
</dbReference>
<dbReference type="GO" id="GO:0045893">
    <property type="term" value="P:positive regulation of DNA-templated transcription"/>
    <property type="evidence" value="ECO:0007669"/>
    <property type="project" value="UniProtKB-ARBA"/>
</dbReference>
<evidence type="ECO:0000256" key="3">
    <source>
        <dbReference type="ARBA" id="ARBA00022553"/>
    </source>
</evidence>
<dbReference type="RefSeq" id="WP_034342585.1">
    <property type="nucleotide sequence ID" value="NZ_BJXB01000015.1"/>
</dbReference>
<dbReference type="PANTHER" id="PTHR48111">
    <property type="entry name" value="REGULATOR OF RPOS"/>
    <property type="match status" value="1"/>
</dbReference>
<evidence type="ECO:0000313" key="13">
    <source>
        <dbReference type="Proteomes" id="UP000321306"/>
    </source>
</evidence>
<feature type="domain" description="OmpR/PhoB-type" evidence="11">
    <location>
        <begin position="123"/>
        <end position="221"/>
    </location>
</feature>
<dbReference type="GO" id="GO:0042802">
    <property type="term" value="F:identical protein binding"/>
    <property type="evidence" value="ECO:0007669"/>
    <property type="project" value="UniProtKB-ARBA"/>
</dbReference>
<dbReference type="InterPro" id="IPR039420">
    <property type="entry name" value="WalR-like"/>
</dbReference>
<comment type="subcellular location">
    <subcellularLocation>
        <location evidence="1">Cytoplasm</location>
    </subcellularLocation>
</comment>
<dbReference type="SMART" id="SM00448">
    <property type="entry name" value="REC"/>
    <property type="match status" value="1"/>
</dbReference>
<dbReference type="CDD" id="cd17574">
    <property type="entry name" value="REC_OmpR"/>
    <property type="match status" value="1"/>
</dbReference>
<dbReference type="PROSITE" id="PS51755">
    <property type="entry name" value="OMPR_PHOB"/>
    <property type="match status" value="1"/>
</dbReference>
<comment type="caution">
    <text evidence="12">The sequence shown here is derived from an EMBL/GenBank/DDBJ whole genome shotgun (WGS) entry which is preliminary data.</text>
</comment>
<dbReference type="EMBL" id="BJXB01000015">
    <property type="protein sequence ID" value="GEM47758.1"/>
    <property type="molecule type" value="Genomic_DNA"/>
</dbReference>
<dbReference type="Proteomes" id="UP000321306">
    <property type="component" value="Unassembled WGS sequence"/>
</dbReference>
<evidence type="ECO:0000256" key="6">
    <source>
        <dbReference type="ARBA" id="ARBA00023125"/>
    </source>
</evidence>
<dbReference type="PANTHER" id="PTHR48111:SF22">
    <property type="entry name" value="REGULATOR OF RPOS"/>
    <property type="match status" value="1"/>
</dbReference>
<evidence type="ECO:0000256" key="9">
    <source>
        <dbReference type="PROSITE-ProRule" id="PRU01091"/>
    </source>
</evidence>
<evidence type="ECO:0000256" key="2">
    <source>
        <dbReference type="ARBA" id="ARBA00022490"/>
    </source>
</evidence>
<organism evidence="12 13">
    <name type="scientific">Deinococcus cellulosilyticus (strain DSM 18568 / NBRC 106333 / KACC 11606 / 5516J-15)</name>
    <dbReference type="NCBI Taxonomy" id="1223518"/>
    <lineage>
        <taxon>Bacteria</taxon>
        <taxon>Thermotogati</taxon>
        <taxon>Deinococcota</taxon>
        <taxon>Deinococci</taxon>
        <taxon>Deinococcales</taxon>
        <taxon>Deinococcaceae</taxon>
        <taxon>Deinococcus</taxon>
    </lineage>
</organism>
<dbReference type="GO" id="GO:0005829">
    <property type="term" value="C:cytosol"/>
    <property type="evidence" value="ECO:0007669"/>
    <property type="project" value="TreeGrafter"/>
</dbReference>
<evidence type="ECO:0000259" key="10">
    <source>
        <dbReference type="PROSITE" id="PS50110"/>
    </source>
</evidence>
<keyword evidence="4" id="KW-0902">Two-component regulatory system</keyword>
<dbReference type="OrthoDB" id="61040at2"/>
<dbReference type="CDD" id="cd00383">
    <property type="entry name" value="trans_reg_C"/>
    <property type="match status" value="1"/>
</dbReference>